<keyword evidence="3" id="KW-1185">Reference proteome</keyword>
<feature type="compositionally biased region" description="Polar residues" evidence="1">
    <location>
        <begin position="209"/>
        <end position="227"/>
    </location>
</feature>
<protein>
    <submittedName>
        <fullName evidence="2">Uncharacterized protein</fullName>
    </submittedName>
</protein>
<feature type="compositionally biased region" description="Basic and acidic residues" evidence="1">
    <location>
        <begin position="136"/>
        <end position="148"/>
    </location>
</feature>
<evidence type="ECO:0000313" key="3">
    <source>
        <dbReference type="Proteomes" id="UP000887226"/>
    </source>
</evidence>
<evidence type="ECO:0000313" key="2">
    <source>
        <dbReference type="EMBL" id="KAG9245507.1"/>
    </source>
</evidence>
<comment type="caution">
    <text evidence="2">The sequence shown here is derived from an EMBL/GenBank/DDBJ whole genome shotgun (WGS) entry which is preliminary data.</text>
</comment>
<feature type="compositionally biased region" description="Basic and acidic residues" evidence="1">
    <location>
        <begin position="228"/>
        <end position="240"/>
    </location>
</feature>
<feature type="compositionally biased region" description="Basic and acidic residues" evidence="1">
    <location>
        <begin position="172"/>
        <end position="207"/>
    </location>
</feature>
<sequence length="248" mass="25863">METVTNLTNAASRAVFGTPATTTKSNGEPVSGQLGNVKAGEPYDKGNIENEAGVAPGEEKIEKEPVSGVKGDVTSGEPFDGGNKAAQAEMTSAITREQWGSSKENKNAVSGNAQSEPETLDKKFDSATSGMAAMKLPKDGVKSEEKGMGEQYVKSTGVAAKGRNFDASKPGAGKEDDRLLADSGIDHRRGDTSTKDAGLEQRSEGTKAGDTSSSGGPVTSEDSNTSTEVKEKLSLKDKIKAKLHKHKD</sequence>
<proteinExistence type="predicted"/>
<feature type="compositionally biased region" description="Polar residues" evidence="1">
    <location>
        <begin position="19"/>
        <end position="28"/>
    </location>
</feature>
<feature type="compositionally biased region" description="Polar residues" evidence="1">
    <location>
        <begin position="89"/>
        <end position="117"/>
    </location>
</feature>
<dbReference type="EMBL" id="MU253843">
    <property type="protein sequence ID" value="KAG9245507.1"/>
    <property type="molecule type" value="Genomic_DNA"/>
</dbReference>
<feature type="region of interest" description="Disordered" evidence="1">
    <location>
        <begin position="17"/>
        <end position="248"/>
    </location>
</feature>
<accession>A0A9P7Z5I0</accession>
<gene>
    <name evidence="2" type="ORF">BJ878DRAFT_541197</name>
</gene>
<organism evidence="2 3">
    <name type="scientific">Calycina marina</name>
    <dbReference type="NCBI Taxonomy" id="1763456"/>
    <lineage>
        <taxon>Eukaryota</taxon>
        <taxon>Fungi</taxon>
        <taxon>Dikarya</taxon>
        <taxon>Ascomycota</taxon>
        <taxon>Pezizomycotina</taxon>
        <taxon>Leotiomycetes</taxon>
        <taxon>Helotiales</taxon>
        <taxon>Pezizellaceae</taxon>
        <taxon>Calycina</taxon>
    </lineage>
</organism>
<evidence type="ECO:0000256" key="1">
    <source>
        <dbReference type="SAM" id="MobiDB-lite"/>
    </source>
</evidence>
<dbReference type="OrthoDB" id="5388207at2759"/>
<dbReference type="AlphaFoldDB" id="A0A9P7Z5I0"/>
<reference evidence="2" key="1">
    <citation type="journal article" date="2021" name="IMA Fungus">
        <title>Genomic characterization of three marine fungi, including Emericellopsis atlantica sp. nov. with signatures of a generalist lifestyle and marine biomass degradation.</title>
        <authorList>
            <person name="Hagestad O.C."/>
            <person name="Hou L."/>
            <person name="Andersen J.H."/>
            <person name="Hansen E.H."/>
            <person name="Altermark B."/>
            <person name="Li C."/>
            <person name="Kuhnert E."/>
            <person name="Cox R.J."/>
            <person name="Crous P.W."/>
            <person name="Spatafora J.W."/>
            <person name="Lail K."/>
            <person name="Amirebrahimi M."/>
            <person name="Lipzen A."/>
            <person name="Pangilinan J."/>
            <person name="Andreopoulos W."/>
            <person name="Hayes R.D."/>
            <person name="Ng V."/>
            <person name="Grigoriev I.V."/>
            <person name="Jackson S.A."/>
            <person name="Sutton T.D.S."/>
            <person name="Dobson A.D.W."/>
            <person name="Rama T."/>
        </authorList>
    </citation>
    <scope>NUCLEOTIDE SEQUENCE</scope>
    <source>
        <strain evidence="2">TRa3180A</strain>
    </source>
</reference>
<dbReference type="Proteomes" id="UP000887226">
    <property type="component" value="Unassembled WGS sequence"/>
</dbReference>
<name>A0A9P7Z5I0_9HELO</name>